<feature type="region of interest" description="Disordered" evidence="5">
    <location>
        <begin position="556"/>
        <end position="577"/>
    </location>
</feature>
<dbReference type="PRINTS" id="PR00153">
    <property type="entry name" value="CSAPPISMRASE"/>
</dbReference>
<evidence type="ECO:0000259" key="6">
    <source>
        <dbReference type="PROSITE" id="PS50072"/>
    </source>
</evidence>
<dbReference type="InterPro" id="IPR029000">
    <property type="entry name" value="Cyclophilin-like_dom_sf"/>
</dbReference>
<dbReference type="Pfam" id="PF07595">
    <property type="entry name" value="Planc_extracel"/>
    <property type="match status" value="1"/>
</dbReference>
<evidence type="ECO:0000313" key="8">
    <source>
        <dbReference type="Proteomes" id="UP000011996"/>
    </source>
</evidence>
<accession>M5SSU8</accession>
<dbReference type="InterPro" id="IPR002130">
    <property type="entry name" value="Cyclophilin-type_PPIase_dom"/>
</dbReference>
<evidence type="ECO:0000313" key="7">
    <source>
        <dbReference type="EMBL" id="EMI29339.1"/>
    </source>
</evidence>
<comment type="caution">
    <text evidence="7">The sequence shown here is derived from an EMBL/GenBank/DDBJ whole genome shotgun (WGS) entry which is preliminary data.</text>
</comment>
<dbReference type="EC" id="5.2.1.8" evidence="2"/>
<protein>
    <recommendedName>
        <fullName evidence="2">peptidylprolyl isomerase</fullName>
        <ecNumber evidence="2">5.2.1.8</ecNumber>
    </recommendedName>
</protein>
<dbReference type="Pfam" id="PF00160">
    <property type="entry name" value="Pro_isomerase"/>
    <property type="match status" value="1"/>
</dbReference>
<dbReference type="Gene3D" id="2.40.100.10">
    <property type="entry name" value="Cyclophilin-like"/>
    <property type="match status" value="1"/>
</dbReference>
<dbReference type="Pfam" id="PF17963">
    <property type="entry name" value="Big_9"/>
    <property type="match status" value="3"/>
</dbReference>
<dbReference type="SUPFAM" id="SSF49313">
    <property type="entry name" value="Cadherin-like"/>
    <property type="match status" value="1"/>
</dbReference>
<feature type="region of interest" description="Disordered" evidence="5">
    <location>
        <begin position="1"/>
        <end position="20"/>
    </location>
</feature>
<dbReference type="InterPro" id="IPR036249">
    <property type="entry name" value="Thioredoxin-like_sf"/>
</dbReference>
<feature type="region of interest" description="Disordered" evidence="5">
    <location>
        <begin position="75"/>
        <end position="99"/>
    </location>
</feature>
<dbReference type="Gene3D" id="2.60.40.10">
    <property type="entry name" value="Immunoglobulins"/>
    <property type="match status" value="2"/>
</dbReference>
<gene>
    <name evidence="7" type="ORF">RESH_00059</name>
</gene>
<dbReference type="GO" id="GO:0005509">
    <property type="term" value="F:calcium ion binding"/>
    <property type="evidence" value="ECO:0007669"/>
    <property type="project" value="InterPro"/>
</dbReference>
<evidence type="ECO:0000256" key="1">
    <source>
        <dbReference type="ARBA" id="ARBA00007365"/>
    </source>
</evidence>
<dbReference type="PANTHER" id="PTHR45625:SF4">
    <property type="entry name" value="PEPTIDYLPROLYL ISOMERASE DOMAIN AND WD REPEAT-CONTAINING PROTEIN 1"/>
    <property type="match status" value="1"/>
</dbReference>
<dbReference type="InterPro" id="IPR011506">
    <property type="entry name" value="Planctomycete_extracellular"/>
</dbReference>
<dbReference type="PROSITE" id="PS50072">
    <property type="entry name" value="CSA_PPIASE_2"/>
    <property type="match status" value="1"/>
</dbReference>
<dbReference type="SUPFAM" id="SSF50891">
    <property type="entry name" value="Cyclophilin-like"/>
    <property type="match status" value="1"/>
</dbReference>
<dbReference type="Gene3D" id="3.40.30.10">
    <property type="entry name" value="Glutaredoxin"/>
    <property type="match status" value="1"/>
</dbReference>
<dbReference type="OrthoDB" id="270889at2"/>
<organism evidence="7 8">
    <name type="scientific">Rhodopirellula europaea SH398</name>
    <dbReference type="NCBI Taxonomy" id="1263868"/>
    <lineage>
        <taxon>Bacteria</taxon>
        <taxon>Pseudomonadati</taxon>
        <taxon>Planctomycetota</taxon>
        <taxon>Planctomycetia</taxon>
        <taxon>Pirellulales</taxon>
        <taxon>Pirellulaceae</taxon>
        <taxon>Rhodopirellula</taxon>
    </lineage>
</organism>
<dbReference type="RefSeq" id="WP_008662794.1">
    <property type="nucleotide sequence ID" value="NZ_ANOF01000003.1"/>
</dbReference>
<dbReference type="NCBIfam" id="NF012211">
    <property type="entry name" value="tand_rpt_95"/>
    <property type="match status" value="3"/>
</dbReference>
<keyword evidence="4 7" id="KW-0413">Isomerase</keyword>
<feature type="compositionally biased region" description="Low complexity" evidence="5">
    <location>
        <begin position="1421"/>
        <end position="1436"/>
    </location>
</feature>
<feature type="domain" description="PPIase cyclophilin-type" evidence="6">
    <location>
        <begin position="260"/>
        <end position="403"/>
    </location>
</feature>
<dbReference type="Pfam" id="PF05345">
    <property type="entry name" value="He_PIG"/>
    <property type="match status" value="1"/>
</dbReference>
<dbReference type="InterPro" id="IPR020892">
    <property type="entry name" value="Cyclophilin-type_PPIase_CS"/>
</dbReference>
<name>M5SSU8_9BACT</name>
<dbReference type="PATRIC" id="fig|1263868.3.peg.66"/>
<keyword evidence="3" id="KW-0697">Rotamase</keyword>
<feature type="compositionally biased region" description="Low complexity" evidence="5">
    <location>
        <begin position="568"/>
        <end position="577"/>
    </location>
</feature>
<feature type="compositionally biased region" description="Polar residues" evidence="5">
    <location>
        <begin position="1"/>
        <end position="19"/>
    </location>
</feature>
<evidence type="ECO:0000256" key="2">
    <source>
        <dbReference type="ARBA" id="ARBA00013194"/>
    </source>
</evidence>
<dbReference type="GO" id="GO:0016020">
    <property type="term" value="C:membrane"/>
    <property type="evidence" value="ECO:0007669"/>
    <property type="project" value="InterPro"/>
</dbReference>
<dbReference type="Proteomes" id="UP000011996">
    <property type="component" value="Unassembled WGS sequence"/>
</dbReference>
<dbReference type="PROSITE" id="PS00170">
    <property type="entry name" value="CSA_PPIASE_1"/>
    <property type="match status" value="1"/>
</dbReference>
<evidence type="ECO:0000256" key="3">
    <source>
        <dbReference type="ARBA" id="ARBA00023110"/>
    </source>
</evidence>
<dbReference type="Gene3D" id="2.60.40.2810">
    <property type="match status" value="3"/>
</dbReference>
<dbReference type="InterPro" id="IPR013783">
    <property type="entry name" value="Ig-like_fold"/>
</dbReference>
<feature type="region of interest" description="Disordered" evidence="5">
    <location>
        <begin position="1419"/>
        <end position="1441"/>
    </location>
</feature>
<dbReference type="GO" id="GO:0003755">
    <property type="term" value="F:peptidyl-prolyl cis-trans isomerase activity"/>
    <property type="evidence" value="ECO:0007669"/>
    <property type="project" value="UniProtKB-KW"/>
</dbReference>
<dbReference type="SUPFAM" id="SSF52833">
    <property type="entry name" value="Thioredoxin-like"/>
    <property type="match status" value="1"/>
</dbReference>
<comment type="similarity">
    <text evidence="1">Belongs to the cyclophilin-type PPIase family.</text>
</comment>
<dbReference type="InterPro" id="IPR044016">
    <property type="entry name" value="Big_13"/>
</dbReference>
<sequence length="1543" mass="159941">MNFDNSSRRPSASKRSFQGQVRRRLMSWIQGTSAAPSGEPVQRGRLQLESLEKRQMMAGDVDLFATEGFFGSAGESSAAVESSSTDRGTSDRAAEGEPGQDLVQFAKDLDAAGVTFYGAHWCPACTQQKQLFEDGGDDLPFVEVTLPDRTQDPQFSSLNISEYPTWVFPDGTRLTGVQSLQTLSTRSGVAIPTSDGENPSFETLDAQTVELGSPLHIPIDGYDAEGGPLTVTVSVANPNLVEATVLSGNRSLRLDMDGFGDMVFELFEQRAERPTERVIDLANSGFYDGLIFHRVVNGFVIQGGDPTGTGTGGSTLGDFDDEFHPDLQHNRTGVLSFAKSSDDTNDSQFFITEVETDFLDFNHSVFGQLVEGEDVREAISNMQVNNSTSNKPTTDIVINNATIFDDTENSVIMLKGLGGTGSTTVTVTITDSDGNSFDQVVPVTITDPPSDRRNAQPYLEDITVPASSPKTTPVELQLESFDLEGDAVQYFVSGGVTGGTATVNASTGLLQVTPAANVSGTQTVSLTVGVAAASNAGSNSDLQSLVFTFTDSNTQTPAAPSSLDLRSSSDTGNSSGDNLTNAASLTFDVSGVTTGATVQIINTADNTVVGVGTATGGSIAITTSNLAAIGDGTYSLAARQIVNGVTSGTSTALSVTLDRTDPSFTLPANSTTGNVGAAYQANLSSSEEGSGATYSLTVFPAGATIGSSTGIINWTPTEAQLGSNDFTVEISDLAGNTYTESFSVTVAEEALARLEVRLTDLDGNVIDSVDVGQEFFLQLIGVDARDLSERGGIYSAYADIEFDSSIADFVPGTSIEYDSDFDFLPRGTLTSGLFNEIGAASSRFSPTNLQDSVMATVRMRAISDGSLTFTTNPADVSANETLLFFNNDRLPAGSVNYGSTTLTVGNVTTNNPPVGVDDTFTVISGSGQNTLDVLANEASTADPGETLTVTAVGTASNGGTLSIASNGLSINYTPPANFVGTDTFQYTVSDGTSTDTVQVTVNIQSDDNAPTAVNDSFPASGTILEDSDAATYDVLANDTTDADNESFRITGVGSASNGGQVSIVNSGTGISYKPAANFNGTETVTYTIRDTGGGLSTATVTFTVTAVNDAPLSENVTVDTVRGTSNEAVMTRDDLPANVDAGEVLQFVNLSTPSAGGTVTVSSDGSSILYTPPSSTFTGTDTFTYQVQDAGGLSSSTATITVNIADYLARAFNFEFDSIGALSSSFYDAAILTGTNARGESVSIPLSDSSVVVSGGTISVPDMLPGSYKLTIPAVPFFEGGEEAREIDIESDPDESDENLSLSFGRLLPQYIRVNDWFGSAPARRVVAAVLPGSNAFYMQSSDAADSRLSDVELSLNAAGTSITVNATESTTADGATTTAQVSGTASLADGSALEVRGQVGDFRLLILNFDETGIELETPASSSTASTESSSTQASGEPLASAVTMADATVPVSELGTSRIQSSVEPTGEPTGEPIEVLSGDSEKVVAGADDASQIDAAMPDVTGSLTRISDAEDVVASGVTGQPQLLGEAVDEVLTGVSGSN</sequence>
<dbReference type="CDD" id="cd00317">
    <property type="entry name" value="cyclophilin"/>
    <property type="match status" value="1"/>
</dbReference>
<dbReference type="Pfam" id="PF19077">
    <property type="entry name" value="Big_13"/>
    <property type="match status" value="1"/>
</dbReference>
<dbReference type="GO" id="GO:0006457">
    <property type="term" value="P:protein folding"/>
    <property type="evidence" value="ECO:0007669"/>
    <property type="project" value="InterPro"/>
</dbReference>
<dbReference type="STRING" id="1263868.RESH_00059"/>
<dbReference type="InterPro" id="IPR015919">
    <property type="entry name" value="Cadherin-like_sf"/>
</dbReference>
<dbReference type="EMBL" id="ANOF01000003">
    <property type="protein sequence ID" value="EMI29339.1"/>
    <property type="molecule type" value="Genomic_DNA"/>
</dbReference>
<dbReference type="PANTHER" id="PTHR45625">
    <property type="entry name" value="PEPTIDYL-PROLYL CIS-TRANS ISOMERASE-RELATED"/>
    <property type="match status" value="1"/>
</dbReference>
<proteinExistence type="inferred from homology"/>
<evidence type="ECO:0000256" key="5">
    <source>
        <dbReference type="SAM" id="MobiDB-lite"/>
    </source>
</evidence>
<evidence type="ECO:0000256" key="4">
    <source>
        <dbReference type="ARBA" id="ARBA00023235"/>
    </source>
</evidence>
<reference evidence="7 8" key="1">
    <citation type="journal article" date="2013" name="Mar. Genomics">
        <title>Expression of sulfatases in Rhodopirellula baltica and the diversity of sulfatases in the genus Rhodopirellula.</title>
        <authorList>
            <person name="Wegner C.E."/>
            <person name="Richter-Heitmann T."/>
            <person name="Klindworth A."/>
            <person name="Klockow C."/>
            <person name="Richter M."/>
            <person name="Achstetter T."/>
            <person name="Glockner F.O."/>
            <person name="Harder J."/>
        </authorList>
    </citation>
    <scope>NUCLEOTIDE SEQUENCE [LARGE SCALE GENOMIC DNA]</scope>
    <source>
        <strain evidence="7 8">SH398</strain>
    </source>
</reference>
<dbReference type="InterPro" id="IPR044666">
    <property type="entry name" value="Cyclophilin_A-like"/>
</dbReference>